<dbReference type="PANTHER" id="PTHR43649">
    <property type="entry name" value="ARABINOSE-BINDING PROTEIN-RELATED"/>
    <property type="match status" value="1"/>
</dbReference>
<evidence type="ECO:0000256" key="1">
    <source>
        <dbReference type="SAM" id="MobiDB-lite"/>
    </source>
</evidence>
<dbReference type="Gene3D" id="3.40.190.10">
    <property type="entry name" value="Periplasmic binding protein-like II"/>
    <property type="match status" value="2"/>
</dbReference>
<keyword evidence="2" id="KW-0732">Signal</keyword>
<name>A0ABS4J356_9BACL</name>
<dbReference type="EMBL" id="JAGGLB010000020">
    <property type="protein sequence ID" value="MBP1993715.1"/>
    <property type="molecule type" value="Genomic_DNA"/>
</dbReference>
<keyword evidence="4" id="KW-1185">Reference proteome</keyword>
<evidence type="ECO:0000313" key="3">
    <source>
        <dbReference type="EMBL" id="MBP1993715.1"/>
    </source>
</evidence>
<feature type="region of interest" description="Disordered" evidence="1">
    <location>
        <begin position="30"/>
        <end position="49"/>
    </location>
</feature>
<dbReference type="RefSeq" id="WP_209975594.1">
    <property type="nucleotide sequence ID" value="NZ_JAGGLB010000020.1"/>
</dbReference>
<feature type="signal peptide" evidence="2">
    <location>
        <begin position="1"/>
        <end position="24"/>
    </location>
</feature>
<dbReference type="InterPro" id="IPR050490">
    <property type="entry name" value="Bact_solute-bd_prot1"/>
</dbReference>
<organism evidence="3 4">
    <name type="scientific">Paenibacillus eucommiae</name>
    <dbReference type="NCBI Taxonomy" id="1355755"/>
    <lineage>
        <taxon>Bacteria</taxon>
        <taxon>Bacillati</taxon>
        <taxon>Bacillota</taxon>
        <taxon>Bacilli</taxon>
        <taxon>Bacillales</taxon>
        <taxon>Paenibacillaceae</taxon>
        <taxon>Paenibacillus</taxon>
    </lineage>
</organism>
<comment type="caution">
    <text evidence="3">The sequence shown here is derived from an EMBL/GenBank/DDBJ whole genome shotgun (WGS) entry which is preliminary data.</text>
</comment>
<dbReference type="Proteomes" id="UP001519287">
    <property type="component" value="Unassembled WGS sequence"/>
</dbReference>
<proteinExistence type="predicted"/>
<dbReference type="PANTHER" id="PTHR43649:SF17">
    <property type="entry name" value="ABC TRANSPORTER SOLUTE BINDING PROTEIN-SUGAR TRANSPORT"/>
    <property type="match status" value="1"/>
</dbReference>
<sequence>MVTRRFKRGVYSLISFVLVLSLLAACSKNNDTPQSQASPSQGASESASPEKLEPLEFTYWAWGDTPPTVADDANDLIAKAVEEKFNLRVKEIYVNNGMSRKERLNLFLSTDSLPDVVFDIGDNTTIPATGKYAELGDLIKQYAPNLMEIYPEEQWKDAMYEGKLYNFPAVTIDGNDPKFINDIYVNPMGNWAGIWVKESDLKSLGYTFTSTKDLAKKVNETQTKPTVDELKIEPAIATPDDFYNFLKKLKQAKPKVDGKDLIPFTIPVYLQPHFGAMFGLTTQWKYDPNSKQVSEFLGDPNAKAYWEYMNKLYSEGLLDKNFAIQKDDQLQENIVQGRVGAFMWAKDIPKVQESITQKDPNDSLRLIPLPKQPGTTFVGIDGVNKATFKFFIRKDFKDIKRLVQLFNWTMSQEYLELITWGPEELGLWELKDGKKVWKDEAFHQAMLTNNADILNEKYYKYGLGLAKVSSKIFAATPTSSVNLWDWKRSYPFEVDPNDVAYFGNFISNEGIQWNGYIGTAVSETSQLAPKYISGEFQQQQSAKLFAARNQEEFDKNWNDIMKAYNSRMKYDDAKKEMEDYFKSIGFEVKQ</sequence>
<dbReference type="PROSITE" id="PS51257">
    <property type="entry name" value="PROKAR_LIPOPROTEIN"/>
    <property type="match status" value="1"/>
</dbReference>
<gene>
    <name evidence="3" type="ORF">J2Z66_005341</name>
</gene>
<feature type="compositionally biased region" description="Low complexity" evidence="1">
    <location>
        <begin position="33"/>
        <end position="47"/>
    </location>
</feature>
<protein>
    <submittedName>
        <fullName evidence="3">ABC-type glycerol-3-phosphate transport system substrate-binding protein</fullName>
    </submittedName>
</protein>
<evidence type="ECO:0000313" key="4">
    <source>
        <dbReference type="Proteomes" id="UP001519287"/>
    </source>
</evidence>
<accession>A0ABS4J356</accession>
<feature type="chain" id="PRO_5047526682" evidence="2">
    <location>
        <begin position="25"/>
        <end position="590"/>
    </location>
</feature>
<reference evidence="3 4" key="1">
    <citation type="submission" date="2021-03" db="EMBL/GenBank/DDBJ databases">
        <title>Genomic Encyclopedia of Type Strains, Phase IV (KMG-IV): sequencing the most valuable type-strain genomes for metagenomic binning, comparative biology and taxonomic classification.</title>
        <authorList>
            <person name="Goeker M."/>
        </authorList>
    </citation>
    <scope>NUCLEOTIDE SEQUENCE [LARGE SCALE GENOMIC DNA]</scope>
    <source>
        <strain evidence="3 4">DSM 26048</strain>
    </source>
</reference>
<evidence type="ECO:0000256" key="2">
    <source>
        <dbReference type="SAM" id="SignalP"/>
    </source>
</evidence>
<dbReference type="SUPFAM" id="SSF53850">
    <property type="entry name" value="Periplasmic binding protein-like II"/>
    <property type="match status" value="1"/>
</dbReference>